<accession>A0A1E5E106</accession>
<dbReference type="PANTHER" id="PTHR34069:SF3">
    <property type="entry name" value="ACYL-COA:ACYL-COA ALKYLTRANSFERASE"/>
    <property type="match status" value="1"/>
</dbReference>
<dbReference type="EMBL" id="AJYK02000079">
    <property type="protein sequence ID" value="OEF24235.1"/>
    <property type="molecule type" value="Genomic_DNA"/>
</dbReference>
<evidence type="ECO:0000256" key="1">
    <source>
        <dbReference type="ARBA" id="ARBA00022679"/>
    </source>
</evidence>
<dbReference type="GO" id="GO:0004315">
    <property type="term" value="F:3-oxoacyl-[acyl-carrier-protein] synthase activity"/>
    <property type="evidence" value="ECO:0007669"/>
    <property type="project" value="InterPro"/>
</dbReference>
<evidence type="ECO:0000256" key="2">
    <source>
        <dbReference type="ARBA" id="ARBA00023315"/>
    </source>
</evidence>
<dbReference type="Gene3D" id="3.40.47.10">
    <property type="match status" value="2"/>
</dbReference>
<dbReference type="OrthoDB" id="2514738at2"/>
<protein>
    <recommendedName>
        <fullName evidence="7">Beta-ketoacyl-[acyl-carrier-protein] synthase III C-terminal domain-containing protein</fullName>
    </recommendedName>
</protein>
<dbReference type="GO" id="GO:0006633">
    <property type="term" value="P:fatty acid biosynthetic process"/>
    <property type="evidence" value="ECO:0007669"/>
    <property type="project" value="InterPro"/>
</dbReference>
<evidence type="ECO:0000259" key="3">
    <source>
        <dbReference type="Pfam" id="PF08541"/>
    </source>
</evidence>
<dbReference type="STRING" id="1188252.A1QC_10460"/>
<evidence type="ECO:0000313" key="5">
    <source>
        <dbReference type="EMBL" id="OEF24235.1"/>
    </source>
</evidence>
<dbReference type="RefSeq" id="WP_017026039.1">
    <property type="nucleotide sequence ID" value="NZ_AJYK02000079.1"/>
</dbReference>
<dbReference type="InterPro" id="IPR016039">
    <property type="entry name" value="Thiolase-like"/>
</dbReference>
<keyword evidence="6" id="KW-1185">Reference proteome</keyword>
<keyword evidence="1" id="KW-0808">Transferase</keyword>
<name>A0A1E5E106_9VIBR</name>
<dbReference type="CDD" id="cd00827">
    <property type="entry name" value="init_cond_enzymes"/>
    <property type="match status" value="1"/>
</dbReference>
<dbReference type="PANTHER" id="PTHR34069">
    <property type="entry name" value="3-OXOACYL-[ACYL-CARRIER-PROTEIN] SYNTHASE 3"/>
    <property type="match status" value="1"/>
</dbReference>
<dbReference type="AlphaFoldDB" id="A0A1E5E106"/>
<evidence type="ECO:0000259" key="4">
    <source>
        <dbReference type="Pfam" id="PF08545"/>
    </source>
</evidence>
<dbReference type="InterPro" id="IPR013751">
    <property type="entry name" value="ACP_syn_III_N"/>
</dbReference>
<dbReference type="SUPFAM" id="SSF53901">
    <property type="entry name" value="Thiolase-like"/>
    <property type="match status" value="2"/>
</dbReference>
<evidence type="ECO:0000313" key="6">
    <source>
        <dbReference type="Proteomes" id="UP000094070"/>
    </source>
</evidence>
<dbReference type="Pfam" id="PF08545">
    <property type="entry name" value="ACP_syn_III"/>
    <property type="match status" value="1"/>
</dbReference>
<feature type="domain" description="Beta-ketoacyl-[acyl-carrier-protein] synthase III N-terminal" evidence="4">
    <location>
        <begin position="124"/>
        <end position="194"/>
    </location>
</feature>
<evidence type="ECO:0008006" key="7">
    <source>
        <dbReference type="Google" id="ProtNLM"/>
    </source>
</evidence>
<feature type="domain" description="Beta-ketoacyl-[acyl-carrier-protein] synthase III C-terminal" evidence="3">
    <location>
        <begin position="274"/>
        <end position="351"/>
    </location>
</feature>
<gene>
    <name evidence="5" type="ORF">A1QC_10460</name>
</gene>
<dbReference type="GO" id="GO:0044550">
    <property type="term" value="P:secondary metabolite biosynthetic process"/>
    <property type="evidence" value="ECO:0007669"/>
    <property type="project" value="TreeGrafter"/>
</dbReference>
<dbReference type="InterPro" id="IPR013747">
    <property type="entry name" value="ACP_syn_III_C"/>
</dbReference>
<keyword evidence="2" id="KW-0012">Acyltransferase</keyword>
<dbReference type="Proteomes" id="UP000094070">
    <property type="component" value="Unassembled WGS sequence"/>
</dbReference>
<organism evidence="5 6">
    <name type="scientific">Vibrio rumoiensis 1S-45</name>
    <dbReference type="NCBI Taxonomy" id="1188252"/>
    <lineage>
        <taxon>Bacteria</taxon>
        <taxon>Pseudomonadati</taxon>
        <taxon>Pseudomonadota</taxon>
        <taxon>Gammaproteobacteria</taxon>
        <taxon>Vibrionales</taxon>
        <taxon>Vibrionaceae</taxon>
        <taxon>Vibrio</taxon>
    </lineage>
</organism>
<reference evidence="5 6" key="1">
    <citation type="journal article" date="2012" name="Science">
        <title>Ecological populations of bacteria act as socially cohesive units of antibiotic production and resistance.</title>
        <authorList>
            <person name="Cordero O.X."/>
            <person name="Wildschutte H."/>
            <person name="Kirkup B."/>
            <person name="Proehl S."/>
            <person name="Ngo L."/>
            <person name="Hussain F."/>
            <person name="Le Roux F."/>
            <person name="Mincer T."/>
            <person name="Polz M.F."/>
        </authorList>
    </citation>
    <scope>NUCLEOTIDE SEQUENCE [LARGE SCALE GENOMIC DNA]</scope>
    <source>
        <strain evidence="5 6">1S-45</strain>
    </source>
</reference>
<proteinExistence type="predicted"/>
<dbReference type="Pfam" id="PF08541">
    <property type="entry name" value="ACP_syn_III_C"/>
    <property type="match status" value="1"/>
</dbReference>
<dbReference type="eggNOG" id="COG0332">
    <property type="taxonomic scope" value="Bacteria"/>
</dbReference>
<sequence length="372" mass="41770">MDVYITSTGHYLPGEPISNDQMEDILGKVFGKPSRLKKRILASNGIQSRHYAITRDHKTYISNAEMAAEAIQNCLSHSYLGTRKIQMLSAATSQGDLVLPGFASMVQAETGLSDIEIHSSHGICSSSLMALKVAYTHLLAGEHTNAMVVASELASRLFKASRYEAANAQLDFNAEFLRWMLSDGAGALLLETKPRGKCFKIDWIRSFSHADAYPVCMSVGQIGAKQDQYFTSWQDYPNYAQAEAAGAILLRQDVRLLDNIVKLGVDGFLRLIDEGRIQVDEIDHLLCHYSSDYFRKPIFDMLKRAGCEVPEHKWYTNLYDRGNTGCASIFIMLDEFRRTQKYQVGDSILCMVPESGRFNNAYMKLTVVEEER</sequence>
<comment type="caution">
    <text evidence="5">The sequence shown here is derived from an EMBL/GenBank/DDBJ whole genome shotgun (WGS) entry which is preliminary data.</text>
</comment>